<dbReference type="Gene3D" id="2.60.120.200">
    <property type="match status" value="1"/>
</dbReference>
<feature type="domain" description="Ricin B lectin" evidence="2">
    <location>
        <begin position="1144"/>
        <end position="1292"/>
    </location>
</feature>
<dbReference type="Proteomes" id="UP001500266">
    <property type="component" value="Unassembled WGS sequence"/>
</dbReference>
<dbReference type="PROSITE" id="PS50231">
    <property type="entry name" value="RICIN_B_LECTIN"/>
    <property type="match status" value="2"/>
</dbReference>
<dbReference type="SUPFAM" id="SSF50370">
    <property type="entry name" value="Ricin B-like lectins"/>
    <property type="match status" value="2"/>
</dbReference>
<protein>
    <recommendedName>
        <fullName evidence="2">Ricin B lectin domain-containing protein</fullName>
    </recommendedName>
</protein>
<dbReference type="SUPFAM" id="SSF49899">
    <property type="entry name" value="Concanavalin A-like lectins/glucanases"/>
    <property type="match status" value="1"/>
</dbReference>
<dbReference type="Pfam" id="PF00652">
    <property type="entry name" value="Ricin_B_lectin"/>
    <property type="match status" value="2"/>
</dbReference>
<dbReference type="CDD" id="cd00161">
    <property type="entry name" value="beta-trefoil_Ricin-like"/>
    <property type="match status" value="2"/>
</dbReference>
<accession>A0ABP7XWX3</accession>
<gene>
    <name evidence="3" type="ORF">GCM10022416_01390</name>
</gene>
<name>A0ABP7XWX3_9ACTN</name>
<organism evidence="3 4">
    <name type="scientific">Actinomadura keratinilytica</name>
    <dbReference type="NCBI Taxonomy" id="547461"/>
    <lineage>
        <taxon>Bacteria</taxon>
        <taxon>Bacillati</taxon>
        <taxon>Actinomycetota</taxon>
        <taxon>Actinomycetes</taxon>
        <taxon>Streptosporangiales</taxon>
        <taxon>Thermomonosporaceae</taxon>
        <taxon>Actinomadura</taxon>
    </lineage>
</organism>
<keyword evidence="4" id="KW-1185">Reference proteome</keyword>
<evidence type="ECO:0000313" key="4">
    <source>
        <dbReference type="Proteomes" id="UP001500266"/>
    </source>
</evidence>
<evidence type="ECO:0000313" key="3">
    <source>
        <dbReference type="EMBL" id="GAA4127061.1"/>
    </source>
</evidence>
<evidence type="ECO:0000259" key="2">
    <source>
        <dbReference type="SMART" id="SM00458"/>
    </source>
</evidence>
<dbReference type="InterPro" id="IPR013320">
    <property type="entry name" value="ConA-like_dom_sf"/>
</dbReference>
<sequence length="1306" mass="139765">MAVMLSVPTVHAAAAPADGQTTSPSPEDAAVAQARNTGQPVEVKERTSETVKLSALPDGQLLLETSPVPVRVKRDGVFRDADLTLERRPTGDIASRMTVNGVSFGAGGDDVLATMTKGDKSLTLTWPGARLPAPVLDGPSATYVDAGGPGIDLVVRSTPTGWSHSVVVRTPEAARNPELARIEFGVRASGLRLQELPGNRMAAVDESGEEVFTAPAPLMWEGTTPAGQSASLRTAPEEVAAGPAPRSAVEPMDVEVGEGVLVLVPDRDLLTADDARFPIVLDPSWQTWNGHRESDGDGYGNWNSGWAYVDRTFPNASYWKPDRLPTGREVEDHTDKRSYIRMDASPLHVWSGNVKVKINDVSITFDTLHAWSCTARDVRLFNVGHISSSTTWNSAPAAFIPEGSGWDTNWLTTASVKVGRPECGDAGTANDVKFTGGHLVRLLQWATDHKWDIFTLGIFPDKDYDDTHTWKVFDVDPRMVVKYSRVPNAPKDVHMTNGGTDRKECVRGSGRPWMGGSKDRTARAKLSDYDGDNVGGAQGQLLRAEYEIAPLGKPEESWLKYSPAGGAYQKAEPDGYLHAATTILKGDDSPATPDGGTSWMWRVRAQDDTGLSGPWSAWCEYTVDARRPAVPGVTSAEYPEGRTSGYDSEARKYLPGTFTLTPNGSGDVVRFHYKFSDGTQGAKDVAAGASASVAWTPKKFGWQWLEVTSFDRAGNPSAVKKYEFGVEQPPRDAAWPMDETGGNVARAVGGSGAANPNADLVFTGGAVLGEPGNLGASVPSDRAVRLSGSGQYGEVRPGTAPDGSPVPLVDTSKRFMFSTWVKLASTSGDQVAVSQGAADGSVFELGWIGGRWTLRHRAADGTVLASVSRDMAQAGDGTPWTDHWVSLMGGYDPISKEIFLRTQAEGGTEVCPPDEPWSCTTKWVMQPETKTASSQWTPAAGSGPLLFGATAAGAGRGLFWNGWMDDSQLWPLARPDESVLKVIYAESVQERELAGRTLRLVNVNSDLCLDVAGASTDSGGNVIQWFCNHGPAQDWQFTEVGDGYYTLTNPRSGKCLDVDATDGSGTADGRNVRQYDCNGGDGQKWRVEMKAGGYWLVSKHSGKCLAVDGASQTEGGNVVQWSCADPQQDEQLWNITEQKRHELDGITYRLVGADSGKCLAVEGASTADGADVVQRACDGGAWQDWKFVHQGNGYYTLVNVNTLGDPKTAECLEVADAATAAGANVRQGQCDPGAAHQSWKVVSIAPDGKFGYRLIAQHSGMVAEPEGGSAADGATVVQGSPQDPPPQHQIWKLGCLPDDAWWRCGE</sequence>
<dbReference type="SMART" id="SM00458">
    <property type="entry name" value="RICIN"/>
    <property type="match status" value="2"/>
</dbReference>
<feature type="domain" description="Ricin B lectin" evidence="2">
    <location>
        <begin position="995"/>
        <end position="1136"/>
    </location>
</feature>
<evidence type="ECO:0000256" key="1">
    <source>
        <dbReference type="SAM" id="MobiDB-lite"/>
    </source>
</evidence>
<comment type="caution">
    <text evidence="3">The sequence shown here is derived from an EMBL/GenBank/DDBJ whole genome shotgun (WGS) entry which is preliminary data.</text>
</comment>
<proteinExistence type="predicted"/>
<dbReference type="InterPro" id="IPR000772">
    <property type="entry name" value="Ricin_B_lectin"/>
</dbReference>
<reference evidence="4" key="1">
    <citation type="journal article" date="2019" name="Int. J. Syst. Evol. Microbiol.">
        <title>The Global Catalogue of Microorganisms (GCM) 10K type strain sequencing project: providing services to taxonomists for standard genome sequencing and annotation.</title>
        <authorList>
            <consortium name="The Broad Institute Genomics Platform"/>
            <consortium name="The Broad Institute Genome Sequencing Center for Infectious Disease"/>
            <person name="Wu L."/>
            <person name="Ma J."/>
        </authorList>
    </citation>
    <scope>NUCLEOTIDE SEQUENCE [LARGE SCALE GENOMIC DNA]</scope>
    <source>
        <strain evidence="4">JCM 17316</strain>
    </source>
</reference>
<dbReference type="InterPro" id="IPR035992">
    <property type="entry name" value="Ricin_B-like_lectins"/>
</dbReference>
<dbReference type="Gene3D" id="2.80.10.50">
    <property type="match status" value="2"/>
</dbReference>
<dbReference type="EMBL" id="BAABDO010000001">
    <property type="protein sequence ID" value="GAA4127061.1"/>
    <property type="molecule type" value="Genomic_DNA"/>
</dbReference>
<feature type="region of interest" description="Disordered" evidence="1">
    <location>
        <begin position="1263"/>
        <end position="1287"/>
    </location>
</feature>